<protein>
    <submittedName>
        <fullName evidence="1">Uncharacterized protein</fullName>
    </submittedName>
</protein>
<comment type="caution">
    <text evidence="1">The sequence shown here is derived from an EMBL/GenBank/DDBJ whole genome shotgun (WGS) entry which is preliminary data.</text>
</comment>
<dbReference type="Proteomes" id="UP000199663">
    <property type="component" value="Unassembled WGS sequence"/>
</dbReference>
<accession>A0A1H3Q436</accession>
<dbReference type="EMBL" id="FNQC01000005">
    <property type="protein sequence ID" value="SDZ08023.1"/>
    <property type="molecule type" value="Genomic_DNA"/>
</dbReference>
<proteinExistence type="predicted"/>
<gene>
    <name evidence="1" type="ORF">SAMN05444412_105208</name>
</gene>
<reference evidence="1 2" key="1">
    <citation type="submission" date="2016-10" db="EMBL/GenBank/DDBJ databases">
        <authorList>
            <person name="Varghese N."/>
            <person name="Submissions S."/>
        </authorList>
    </citation>
    <scope>NUCLEOTIDE SEQUENCE [LARGE SCALE GENOMIC DNA]</scope>
    <source>
        <strain evidence="1 2">DSM 17997</strain>
    </source>
</reference>
<name>A0A1H3Q436_9BACT</name>
<keyword evidence="2" id="KW-1185">Reference proteome</keyword>
<evidence type="ECO:0000313" key="1">
    <source>
        <dbReference type="EMBL" id="SDZ08023.1"/>
    </source>
</evidence>
<organism evidence="1 2">
    <name type="scientific">Rhodonellum ikkaensis</name>
    <dbReference type="NCBI Taxonomy" id="336829"/>
    <lineage>
        <taxon>Bacteria</taxon>
        <taxon>Pseudomonadati</taxon>
        <taxon>Bacteroidota</taxon>
        <taxon>Cytophagia</taxon>
        <taxon>Cytophagales</taxon>
        <taxon>Cytophagaceae</taxon>
        <taxon>Rhodonellum</taxon>
    </lineage>
</organism>
<evidence type="ECO:0000313" key="2">
    <source>
        <dbReference type="Proteomes" id="UP000199663"/>
    </source>
</evidence>
<sequence length="68" mass="8393">MQERIIKSPDLYRKNLFLINRREFKQYFTPEIAIFSSRIHLIVYFIKEVRSLFRTYGHDPNLYIQPDL</sequence>